<dbReference type="PANTHER" id="PTHR33223:SF10">
    <property type="entry name" value="AMINOTRANSFERASE-LIKE PLANT MOBILE DOMAIN-CONTAINING PROTEIN"/>
    <property type="match status" value="1"/>
</dbReference>
<organism evidence="2 3">
    <name type="scientific">Acer negundo</name>
    <name type="common">Box elder</name>
    <dbReference type="NCBI Taxonomy" id="4023"/>
    <lineage>
        <taxon>Eukaryota</taxon>
        <taxon>Viridiplantae</taxon>
        <taxon>Streptophyta</taxon>
        <taxon>Embryophyta</taxon>
        <taxon>Tracheophyta</taxon>
        <taxon>Spermatophyta</taxon>
        <taxon>Magnoliopsida</taxon>
        <taxon>eudicotyledons</taxon>
        <taxon>Gunneridae</taxon>
        <taxon>Pentapetalae</taxon>
        <taxon>rosids</taxon>
        <taxon>malvids</taxon>
        <taxon>Sapindales</taxon>
        <taxon>Sapindaceae</taxon>
        <taxon>Hippocastanoideae</taxon>
        <taxon>Acereae</taxon>
        <taxon>Acer</taxon>
    </lineage>
</organism>
<feature type="domain" description="Retrotransposon gag" evidence="1">
    <location>
        <begin position="13"/>
        <end position="97"/>
    </location>
</feature>
<dbReference type="EMBL" id="JAJSOW010000004">
    <property type="protein sequence ID" value="KAI9190959.1"/>
    <property type="molecule type" value="Genomic_DNA"/>
</dbReference>
<accession>A0AAD5J7T3</accession>
<gene>
    <name evidence="2" type="ORF">LWI28_001430</name>
</gene>
<dbReference type="Proteomes" id="UP001064489">
    <property type="component" value="Chromosome 6"/>
</dbReference>
<reference evidence="2" key="1">
    <citation type="journal article" date="2022" name="Plant J.">
        <title>Strategies of tolerance reflected in two North American maple genomes.</title>
        <authorList>
            <person name="McEvoy S.L."/>
            <person name="Sezen U.U."/>
            <person name="Trouern-Trend A."/>
            <person name="McMahon S.M."/>
            <person name="Schaberg P.G."/>
            <person name="Yang J."/>
            <person name="Wegrzyn J.L."/>
            <person name="Swenson N.G."/>
        </authorList>
    </citation>
    <scope>NUCLEOTIDE SEQUENCE</scope>
    <source>
        <strain evidence="2">91603</strain>
    </source>
</reference>
<sequence length="99" mass="11486">MEVQNATRLALCRMFPSTLTDCAKTWFRTLPPSSVDSFSKLTTSFCAQFQGIKPCPKDLILLQYVIQEWGETLRSYVEKFHKEVIQMIVFDKKETLANF</sequence>
<evidence type="ECO:0000259" key="1">
    <source>
        <dbReference type="Pfam" id="PF03732"/>
    </source>
</evidence>
<dbReference type="AlphaFoldDB" id="A0AAD5J7T3"/>
<keyword evidence="3" id="KW-1185">Reference proteome</keyword>
<dbReference type="Pfam" id="PF03732">
    <property type="entry name" value="Retrotrans_gag"/>
    <property type="match status" value="1"/>
</dbReference>
<comment type="caution">
    <text evidence="2">The sequence shown here is derived from an EMBL/GenBank/DDBJ whole genome shotgun (WGS) entry which is preliminary data.</text>
</comment>
<evidence type="ECO:0000313" key="3">
    <source>
        <dbReference type="Proteomes" id="UP001064489"/>
    </source>
</evidence>
<evidence type="ECO:0000313" key="2">
    <source>
        <dbReference type="EMBL" id="KAI9190959.1"/>
    </source>
</evidence>
<dbReference type="PANTHER" id="PTHR33223">
    <property type="entry name" value="CCHC-TYPE DOMAIN-CONTAINING PROTEIN"/>
    <property type="match status" value="1"/>
</dbReference>
<name>A0AAD5J7T3_ACENE</name>
<reference evidence="2" key="2">
    <citation type="submission" date="2023-02" db="EMBL/GenBank/DDBJ databases">
        <authorList>
            <person name="Swenson N.G."/>
            <person name="Wegrzyn J.L."/>
            <person name="Mcevoy S.L."/>
        </authorList>
    </citation>
    <scope>NUCLEOTIDE SEQUENCE</scope>
    <source>
        <strain evidence="2">91603</strain>
        <tissue evidence="2">Leaf</tissue>
    </source>
</reference>
<proteinExistence type="predicted"/>
<protein>
    <recommendedName>
        <fullName evidence="1">Retrotransposon gag domain-containing protein</fullName>
    </recommendedName>
</protein>
<dbReference type="InterPro" id="IPR005162">
    <property type="entry name" value="Retrotrans_gag_dom"/>
</dbReference>